<accession>A0A9J6G8S8</accession>
<dbReference type="OrthoDB" id="9880441at2759"/>
<feature type="compositionally biased region" description="Basic residues" evidence="1">
    <location>
        <begin position="249"/>
        <end position="259"/>
    </location>
</feature>
<reference evidence="2 3" key="1">
    <citation type="journal article" date="2020" name="Cell">
        <title>Large-Scale Comparative Analyses of Tick Genomes Elucidate Their Genetic Diversity and Vector Capacities.</title>
        <authorList>
            <consortium name="Tick Genome and Microbiome Consortium (TIGMIC)"/>
            <person name="Jia N."/>
            <person name="Wang J."/>
            <person name="Shi W."/>
            <person name="Du L."/>
            <person name="Sun Y."/>
            <person name="Zhan W."/>
            <person name="Jiang J.F."/>
            <person name="Wang Q."/>
            <person name="Zhang B."/>
            <person name="Ji P."/>
            <person name="Bell-Sakyi L."/>
            <person name="Cui X.M."/>
            <person name="Yuan T.T."/>
            <person name="Jiang B.G."/>
            <person name="Yang W.F."/>
            <person name="Lam T.T."/>
            <person name="Chang Q.C."/>
            <person name="Ding S.J."/>
            <person name="Wang X.J."/>
            <person name="Zhu J.G."/>
            <person name="Ruan X.D."/>
            <person name="Zhao L."/>
            <person name="Wei J.T."/>
            <person name="Ye R.Z."/>
            <person name="Que T.C."/>
            <person name="Du C.H."/>
            <person name="Zhou Y.H."/>
            <person name="Cheng J.X."/>
            <person name="Dai P.F."/>
            <person name="Guo W.B."/>
            <person name="Han X.H."/>
            <person name="Huang E.J."/>
            <person name="Li L.F."/>
            <person name="Wei W."/>
            <person name="Gao Y.C."/>
            <person name="Liu J.Z."/>
            <person name="Shao H.Z."/>
            <person name="Wang X."/>
            <person name="Wang C.C."/>
            <person name="Yang T.C."/>
            <person name="Huo Q.B."/>
            <person name="Li W."/>
            <person name="Chen H.Y."/>
            <person name="Chen S.E."/>
            <person name="Zhou L.G."/>
            <person name="Ni X.B."/>
            <person name="Tian J.H."/>
            <person name="Sheng Y."/>
            <person name="Liu T."/>
            <person name="Pan Y.S."/>
            <person name="Xia L.Y."/>
            <person name="Li J."/>
            <person name="Zhao F."/>
            <person name="Cao W.C."/>
        </authorList>
    </citation>
    <scope>NUCLEOTIDE SEQUENCE [LARGE SCALE GENOMIC DNA]</scope>
    <source>
        <strain evidence="2">HaeL-2018</strain>
    </source>
</reference>
<evidence type="ECO:0000313" key="3">
    <source>
        <dbReference type="Proteomes" id="UP000821853"/>
    </source>
</evidence>
<gene>
    <name evidence="2" type="ORF">HPB48_012247</name>
</gene>
<evidence type="ECO:0000256" key="1">
    <source>
        <dbReference type="SAM" id="MobiDB-lite"/>
    </source>
</evidence>
<comment type="caution">
    <text evidence="2">The sequence shown here is derived from an EMBL/GenBank/DDBJ whole genome shotgun (WGS) entry which is preliminary data.</text>
</comment>
<evidence type="ECO:0000313" key="2">
    <source>
        <dbReference type="EMBL" id="KAH9370944.1"/>
    </source>
</evidence>
<feature type="region of interest" description="Disordered" evidence="1">
    <location>
        <begin position="249"/>
        <end position="291"/>
    </location>
</feature>
<dbReference type="EMBL" id="JABSTR010000005">
    <property type="protein sequence ID" value="KAH9370944.1"/>
    <property type="molecule type" value="Genomic_DNA"/>
</dbReference>
<feature type="compositionally biased region" description="Basic and acidic residues" evidence="1">
    <location>
        <begin position="273"/>
        <end position="282"/>
    </location>
</feature>
<sequence>MVISLPKAVYCYRQLLLRAVVASRYLPVVGHRPSESTKTLLPGLKPSFVFVVWPLKTDDVLCVSADGLFGRCESGSRLGAADLWRPTLDTTGAKLLESELERLWAQGYRWRHVYSQCVVRSALSAIQHGRLYDPGFCARTLRSTLPIVHGARRSARTDVVPYTTPAASPVSSRLRFTPNSALKEGAPPQFADEVYFPPMDSPAVQGAFLASGEVLGSVDDKEESSAADASLAALKEALKAQAMKRKAKVGGARCKKRKERGGGGGGPLAPKGETAEVAKDDSNETGGTSAEGEDVLGVLSYLRQVAQDTASLLDENKDGYDVFIPAGCLGLTCMKKKVAARSRSRESGLEVE</sequence>
<dbReference type="VEuPathDB" id="VectorBase:HLOH_059474"/>
<organism evidence="2 3">
    <name type="scientific">Haemaphysalis longicornis</name>
    <name type="common">Bush tick</name>
    <dbReference type="NCBI Taxonomy" id="44386"/>
    <lineage>
        <taxon>Eukaryota</taxon>
        <taxon>Metazoa</taxon>
        <taxon>Ecdysozoa</taxon>
        <taxon>Arthropoda</taxon>
        <taxon>Chelicerata</taxon>
        <taxon>Arachnida</taxon>
        <taxon>Acari</taxon>
        <taxon>Parasitiformes</taxon>
        <taxon>Ixodida</taxon>
        <taxon>Ixodoidea</taxon>
        <taxon>Ixodidae</taxon>
        <taxon>Haemaphysalinae</taxon>
        <taxon>Haemaphysalis</taxon>
    </lineage>
</organism>
<keyword evidence="3" id="KW-1185">Reference proteome</keyword>
<proteinExistence type="predicted"/>
<name>A0A9J6G8S8_HAELO</name>
<dbReference type="Proteomes" id="UP000821853">
    <property type="component" value="Chromosome 3"/>
</dbReference>
<protein>
    <submittedName>
        <fullName evidence="2">Uncharacterized protein</fullName>
    </submittedName>
</protein>
<dbReference type="AlphaFoldDB" id="A0A9J6G8S8"/>